<dbReference type="KEGG" id="csol:105363388"/>
<evidence type="ECO:0000259" key="2">
    <source>
        <dbReference type="SMART" id="SM00457"/>
    </source>
</evidence>
<dbReference type="GeneID" id="105363388"/>
<evidence type="ECO:0000256" key="1">
    <source>
        <dbReference type="SAM" id="SignalP"/>
    </source>
</evidence>
<organism evidence="3 4">
    <name type="scientific">Ceratosolen solmsi marchali</name>
    <dbReference type="NCBI Taxonomy" id="326594"/>
    <lineage>
        <taxon>Eukaryota</taxon>
        <taxon>Metazoa</taxon>
        <taxon>Ecdysozoa</taxon>
        <taxon>Arthropoda</taxon>
        <taxon>Hexapoda</taxon>
        <taxon>Insecta</taxon>
        <taxon>Pterygota</taxon>
        <taxon>Neoptera</taxon>
        <taxon>Endopterygota</taxon>
        <taxon>Hymenoptera</taxon>
        <taxon>Apocrita</taxon>
        <taxon>Proctotrupomorpha</taxon>
        <taxon>Chalcidoidea</taxon>
        <taxon>Agaonidae</taxon>
        <taxon>Agaoninae</taxon>
        <taxon>Ceratosolen</taxon>
    </lineage>
</organism>
<dbReference type="Proteomes" id="UP000695007">
    <property type="component" value="Unplaced"/>
</dbReference>
<sequence>MWKGTRILLILMAFITRLQFSFQQKPRLGGAINVFSRYGYLSISMRVVPRNDSDTWIFREPTLDVFHNPQAAPNKESKTTVIFDGDFHMEFCDNVRQLLQAYFRDFTFERLEKPWRAFTGSWSRAAIARHLGINSSFITGDQCYVLVRVARFRESKKLAIGGGINALMLDETVAREAGNVTIGDTASVIRFIKNFGSHYIASYITGNSLYQVFVYKPQIYLRIKERLKSRGVADLTTLELSNYFSPWYAEHMGAIQSASGNRSVESWAVEQLRIQYYIFTYASLLKLHGDAALLRQLDSLLKNEALLQLHLRTLAPLFKEIKRREWFQEVVDNYFKLWEVNM</sequence>
<reference evidence="4" key="1">
    <citation type="submission" date="2025-08" db="UniProtKB">
        <authorList>
            <consortium name="RefSeq"/>
        </authorList>
    </citation>
    <scope>IDENTIFICATION</scope>
</reference>
<dbReference type="AlphaFoldDB" id="A0AAJ6YJV1"/>
<evidence type="ECO:0000313" key="4">
    <source>
        <dbReference type="RefSeq" id="XP_011499360.1"/>
    </source>
</evidence>
<dbReference type="CTD" id="790953"/>
<name>A0AAJ6YJV1_9HYME</name>
<dbReference type="RefSeq" id="XP_011499360.1">
    <property type="nucleotide sequence ID" value="XM_011501058.1"/>
</dbReference>
<feature type="chain" id="PRO_5042493522" evidence="1">
    <location>
        <begin position="24"/>
        <end position="342"/>
    </location>
</feature>
<proteinExistence type="predicted"/>
<dbReference type="InterPro" id="IPR020864">
    <property type="entry name" value="MACPF"/>
</dbReference>
<keyword evidence="3" id="KW-1185">Reference proteome</keyword>
<evidence type="ECO:0000313" key="3">
    <source>
        <dbReference type="Proteomes" id="UP000695007"/>
    </source>
</evidence>
<dbReference type="SMART" id="SM00457">
    <property type="entry name" value="MACPF"/>
    <property type="match status" value="1"/>
</dbReference>
<keyword evidence="1" id="KW-0732">Signal</keyword>
<accession>A0AAJ6YJV1</accession>
<feature type="signal peptide" evidence="1">
    <location>
        <begin position="1"/>
        <end position="23"/>
    </location>
</feature>
<protein>
    <submittedName>
        <fullName evidence="4">Torso-like protein</fullName>
    </submittedName>
</protein>
<feature type="domain" description="MACPF" evidence="2">
    <location>
        <begin position="142"/>
        <end position="336"/>
    </location>
</feature>
<gene>
    <name evidence="4" type="primary">LOC105363388</name>
</gene>